<gene>
    <name evidence="1" type="ORF">S12H4_01459</name>
</gene>
<reference evidence="1" key="1">
    <citation type="journal article" date="2014" name="Front. Microbiol.">
        <title>High frequency of phylogenetically diverse reductive dehalogenase-homologous genes in deep subseafloor sedimentary metagenomes.</title>
        <authorList>
            <person name="Kawai M."/>
            <person name="Futagami T."/>
            <person name="Toyoda A."/>
            <person name="Takaki Y."/>
            <person name="Nishi S."/>
            <person name="Hori S."/>
            <person name="Arai W."/>
            <person name="Tsubouchi T."/>
            <person name="Morono Y."/>
            <person name="Uchiyama I."/>
            <person name="Ito T."/>
            <person name="Fujiyama A."/>
            <person name="Inagaki F."/>
            <person name="Takami H."/>
        </authorList>
    </citation>
    <scope>NUCLEOTIDE SEQUENCE</scope>
    <source>
        <strain evidence="1">Expedition CK06-06</strain>
    </source>
</reference>
<proteinExistence type="predicted"/>
<dbReference type="AlphaFoldDB" id="X1R5A7"/>
<name>X1R5A7_9ZZZZ</name>
<comment type="caution">
    <text evidence="1">The sequence shown here is derived from an EMBL/GenBank/DDBJ whole genome shotgun (WGS) entry which is preliminary data.</text>
</comment>
<evidence type="ECO:0000313" key="1">
    <source>
        <dbReference type="EMBL" id="GAI62231.1"/>
    </source>
</evidence>
<organism evidence="1">
    <name type="scientific">marine sediment metagenome</name>
    <dbReference type="NCBI Taxonomy" id="412755"/>
    <lineage>
        <taxon>unclassified sequences</taxon>
        <taxon>metagenomes</taxon>
        <taxon>ecological metagenomes</taxon>
    </lineage>
</organism>
<protein>
    <submittedName>
        <fullName evidence="1">Uncharacterized protein</fullName>
    </submittedName>
</protein>
<sequence>MSWEGLNKLSGVVNRIMKEFFPGSRELVYIHTIGDIDWLKFNPHINVHIFEPKKNGGRLELTPEKLIAISDRVARGLRRLGCSGIHGRGEDMPGVTVNYKYKYARKIEQILFKIKYMTRPLGPEHLEAWRQDTDGQKMIDLHIQELKGFQFLRSWGNWARNKYSDTENVKQEVEDVIGRELRFEGYVSMSVVLEKLKTGKVEKIDDDLYIERSQVTRNRPP</sequence>
<dbReference type="EMBL" id="BARW01000291">
    <property type="protein sequence ID" value="GAI62231.1"/>
    <property type="molecule type" value="Genomic_DNA"/>
</dbReference>
<accession>X1R5A7</accession>